<name>A0ABR1KD20_9PEZI</name>
<dbReference type="Pfam" id="PF04677">
    <property type="entry name" value="CwfJ_C_1"/>
    <property type="match status" value="2"/>
</dbReference>
<feature type="region of interest" description="Disordered" evidence="2">
    <location>
        <begin position="1"/>
        <end position="171"/>
    </location>
</feature>
<dbReference type="Proteomes" id="UP001363622">
    <property type="component" value="Unassembled WGS sequence"/>
</dbReference>
<protein>
    <submittedName>
        <fullName evidence="5">CwfJ C-terminus 2-domain-containing protein-like protein</fullName>
    </submittedName>
</protein>
<dbReference type="Pfam" id="PF04676">
    <property type="entry name" value="CwfJ_C_2"/>
    <property type="match status" value="1"/>
</dbReference>
<feature type="compositionally biased region" description="Basic and acidic residues" evidence="2">
    <location>
        <begin position="114"/>
        <end position="123"/>
    </location>
</feature>
<feature type="domain" description="Cwf19-like C-terminal" evidence="4">
    <location>
        <begin position="598"/>
        <end position="650"/>
    </location>
</feature>
<sequence>MMSPRGSASPPRNPSFTTTMALEDFERELAESKAQDSHKKRHRSRSRDRERRDKDSERRHRHHHHSSRHHRSREDEEQSSHRHKRSRRERDDDREDEHRSSRHRDSRHRSSRHHRDEERDREHRSSRRHRSERDRSNSPAADDDEEYARWAEHGNGDIPAGDSVDKRVSEVEGADLKRDSWMEAPSALDVDYVNRRKEPEPENKATKKDFELKIHENELNQHLRDLEEGGEEQVLEDEPAQHEVSYTFGDNGSQWRMSKLKNVYREAKESGRPVDDVAMERFGSLRDFDDAREEENELDRRKIYGPDYVGKEKPSGELFQERKLNAGIRRSSNHESEDHDIPDLPQGQVMDEKPAPATTIVLDQTALNKLKAKMMKAKLRGAPEAASLEAEYNEAMAAAANRKEPEVVVLGAAENRLLASRKGEVTEMKNKRGRERGLVKENEDMTIEDMVRQEKRTKGQTGGEGYRLAERIAKDTKFTDDLDYMDDNANKLAKHVQKSGVNLRNVAIEDFQKMNRILDSCPLCHHEDSETPPVAPVVSLGTRVFLTLPTEPEISEGGACIVPIQHRFNLLECDDDEWEEIRVSLFCLGIGVRLTWRKNFMKCLTRMYHDQGRDVVFYENAATPQRKRHAAMMAVPIPYSLGETAPAFFREAILAADEEWTQHKKLINTQQKAREGMGRMAFRRSIAKEMPYFHAWFDLDGGLGHIVEDANRWPKGDLFARELLGGMLDLGPDVIKRQGRWHRNDRRVDGFRKKWRKFDWTRVLTDG</sequence>
<dbReference type="PANTHER" id="PTHR12072:SF5">
    <property type="entry name" value="CWF19-LIKE PROTEIN 2"/>
    <property type="match status" value="1"/>
</dbReference>
<evidence type="ECO:0000256" key="2">
    <source>
        <dbReference type="SAM" id="MobiDB-lite"/>
    </source>
</evidence>
<organism evidence="5 6">
    <name type="scientific">Phyllosticta citriasiana</name>
    <dbReference type="NCBI Taxonomy" id="595635"/>
    <lineage>
        <taxon>Eukaryota</taxon>
        <taxon>Fungi</taxon>
        <taxon>Dikarya</taxon>
        <taxon>Ascomycota</taxon>
        <taxon>Pezizomycotina</taxon>
        <taxon>Dothideomycetes</taxon>
        <taxon>Dothideomycetes incertae sedis</taxon>
        <taxon>Botryosphaeriales</taxon>
        <taxon>Phyllostictaceae</taxon>
        <taxon>Phyllosticta</taxon>
    </lineage>
</organism>
<evidence type="ECO:0000256" key="1">
    <source>
        <dbReference type="ARBA" id="ARBA00006795"/>
    </source>
</evidence>
<evidence type="ECO:0000313" key="5">
    <source>
        <dbReference type="EMBL" id="KAK7511444.1"/>
    </source>
</evidence>
<feature type="region of interest" description="Disordered" evidence="2">
    <location>
        <begin position="329"/>
        <end position="351"/>
    </location>
</feature>
<keyword evidence="6" id="KW-1185">Reference proteome</keyword>
<feature type="compositionally biased region" description="Basic residues" evidence="2">
    <location>
        <begin position="100"/>
        <end position="113"/>
    </location>
</feature>
<evidence type="ECO:0000259" key="4">
    <source>
        <dbReference type="Pfam" id="PF04677"/>
    </source>
</evidence>
<proteinExistence type="inferred from homology"/>
<feature type="compositionally biased region" description="Basic and acidic residues" evidence="2">
    <location>
        <begin position="47"/>
        <end position="58"/>
    </location>
</feature>
<accession>A0ABR1KD20</accession>
<dbReference type="PANTHER" id="PTHR12072">
    <property type="entry name" value="CWF19, CELL CYCLE CONTROL PROTEIN"/>
    <property type="match status" value="1"/>
</dbReference>
<dbReference type="EMBL" id="JBBPHU010000012">
    <property type="protein sequence ID" value="KAK7511444.1"/>
    <property type="molecule type" value="Genomic_DNA"/>
</dbReference>
<dbReference type="InterPro" id="IPR040194">
    <property type="entry name" value="Cwf19-like"/>
</dbReference>
<feature type="domain" description="Cwf19-like protein C-terminal" evidence="3">
    <location>
        <begin position="659"/>
        <end position="761"/>
    </location>
</feature>
<evidence type="ECO:0000259" key="3">
    <source>
        <dbReference type="Pfam" id="PF04676"/>
    </source>
</evidence>
<evidence type="ECO:0000313" key="6">
    <source>
        <dbReference type="Proteomes" id="UP001363622"/>
    </source>
</evidence>
<dbReference type="InterPro" id="IPR006768">
    <property type="entry name" value="Cwf19-like_C_dom-1"/>
</dbReference>
<feature type="compositionally biased region" description="Basic and acidic residues" evidence="2">
    <location>
        <begin position="27"/>
        <end position="37"/>
    </location>
</feature>
<feature type="compositionally biased region" description="Basic residues" evidence="2">
    <location>
        <begin position="59"/>
        <end position="71"/>
    </location>
</feature>
<dbReference type="InterPro" id="IPR006767">
    <property type="entry name" value="Cwf19-like_C_dom-2"/>
</dbReference>
<reference evidence="5 6" key="1">
    <citation type="submission" date="2024-04" db="EMBL/GenBank/DDBJ databases">
        <title>Phyllosticta paracitricarpa is synonymous to the EU quarantine fungus P. citricarpa based on phylogenomic analyses.</title>
        <authorList>
            <consortium name="Lawrence Berkeley National Laboratory"/>
            <person name="Van Ingen-Buijs V.A."/>
            <person name="Van Westerhoven A.C."/>
            <person name="Haridas S."/>
            <person name="Skiadas P."/>
            <person name="Martin F."/>
            <person name="Groenewald J.Z."/>
            <person name="Crous P.W."/>
            <person name="Seidl M.F."/>
        </authorList>
    </citation>
    <scope>NUCLEOTIDE SEQUENCE [LARGE SCALE GENOMIC DNA]</scope>
    <source>
        <strain evidence="5 6">CBS 123371</strain>
    </source>
</reference>
<feature type="compositionally biased region" description="Basic and acidic residues" evidence="2">
    <location>
        <begin position="332"/>
        <end position="342"/>
    </location>
</feature>
<comment type="caution">
    <text evidence="5">The sequence shown here is derived from an EMBL/GenBank/DDBJ whole genome shotgun (WGS) entry which is preliminary data.</text>
</comment>
<feature type="domain" description="Cwf19-like C-terminal" evidence="4">
    <location>
        <begin position="510"/>
        <end position="582"/>
    </location>
</feature>
<comment type="similarity">
    <text evidence="1">Belongs to the CWF19 family.</text>
</comment>
<gene>
    <name evidence="5" type="ORF">IWZ03DRAFT_60064</name>
</gene>
<feature type="compositionally biased region" description="Basic and acidic residues" evidence="2">
    <location>
        <begin position="88"/>
        <end position="99"/>
    </location>
</feature>